<dbReference type="EMBL" id="CP104068">
    <property type="protein sequence ID" value="WAH44856.1"/>
    <property type="molecule type" value="Genomic_DNA"/>
</dbReference>
<geneLocation type="plasmid" evidence="1 2">
    <name>unnamed1</name>
</geneLocation>
<protein>
    <submittedName>
        <fullName evidence="1">Uncharacterized protein</fullName>
    </submittedName>
</protein>
<accession>A0ABY6ZRS9</accession>
<evidence type="ECO:0000313" key="2">
    <source>
        <dbReference type="Proteomes" id="UP001164761"/>
    </source>
</evidence>
<dbReference type="Proteomes" id="UP001164761">
    <property type="component" value="Plasmid unnamed1"/>
</dbReference>
<evidence type="ECO:0000313" key="1">
    <source>
        <dbReference type="EMBL" id="WAH44856.1"/>
    </source>
</evidence>
<reference evidence="1" key="1">
    <citation type="submission" date="2022-08" db="EMBL/GenBank/DDBJ databases">
        <title>Alicyclobacillus fastidiosus DSM 17978, complete genome.</title>
        <authorList>
            <person name="Wang Q."/>
            <person name="Cai R."/>
            <person name="Wang Z."/>
        </authorList>
    </citation>
    <scope>NUCLEOTIDE SEQUENCE</scope>
    <source>
        <strain evidence="1">DSM 17978</strain>
        <plasmid evidence="1">unnamed1</plasmid>
    </source>
</reference>
<dbReference type="RefSeq" id="WP_268008727.1">
    <property type="nucleotide sequence ID" value="NZ_CP104068.1"/>
</dbReference>
<keyword evidence="2" id="KW-1185">Reference proteome</keyword>
<proteinExistence type="predicted"/>
<gene>
    <name evidence="1" type="ORF">NZD89_28800</name>
</gene>
<organism evidence="1 2">
    <name type="scientific">Alicyclobacillus fastidiosus</name>
    <dbReference type="NCBI Taxonomy" id="392011"/>
    <lineage>
        <taxon>Bacteria</taxon>
        <taxon>Bacillati</taxon>
        <taxon>Bacillota</taxon>
        <taxon>Bacilli</taxon>
        <taxon>Bacillales</taxon>
        <taxon>Alicyclobacillaceae</taxon>
        <taxon>Alicyclobacillus</taxon>
    </lineage>
</organism>
<sequence>MVFELTSIAKTILSTKPWERDIEYGFKGGLERIAPEHIDSAKITVLPDRRYGFIEPINKSVEDYFSDPNIDETLIEVVRKASDSSKCLAKYMNTGFLIWDKFTW</sequence>
<keyword evidence="1" id="KW-0614">Plasmid</keyword>
<name>A0ABY6ZRS9_9BACL</name>